<evidence type="ECO:0000256" key="1">
    <source>
        <dbReference type="SAM" id="Phobius"/>
    </source>
</evidence>
<protein>
    <submittedName>
        <fullName evidence="2">Uncharacterized protein</fullName>
    </submittedName>
</protein>
<keyword evidence="3" id="KW-1185">Reference proteome</keyword>
<gene>
    <name evidence="2" type="ORF">RT761_00235</name>
</gene>
<keyword evidence="1" id="KW-1133">Transmembrane helix</keyword>
<dbReference type="RefSeq" id="WP_218112272.1">
    <property type="nucleotide sequence ID" value="NZ_CP065383.1"/>
</dbReference>
<evidence type="ECO:0000313" key="3">
    <source>
        <dbReference type="Proteomes" id="UP000594463"/>
    </source>
</evidence>
<dbReference type="EMBL" id="CP065383">
    <property type="protein sequence ID" value="QPM67047.1"/>
    <property type="molecule type" value="Genomic_DNA"/>
</dbReference>
<accession>A0A7T1AJH4</accession>
<feature type="transmembrane region" description="Helical" evidence="1">
    <location>
        <begin position="12"/>
        <end position="34"/>
    </location>
</feature>
<organism evidence="2 3">
    <name type="scientific">Atribacter laminatus</name>
    <dbReference type="NCBI Taxonomy" id="2847778"/>
    <lineage>
        <taxon>Bacteria</taxon>
        <taxon>Pseudomonadati</taxon>
        <taxon>Atribacterota</taxon>
        <taxon>Atribacteria</taxon>
        <taxon>Atribacterales</taxon>
        <taxon>Atribacteraceae</taxon>
        <taxon>Atribacter</taxon>
    </lineage>
</organism>
<sequence>MNIFKENKGSILITVISLIAIITVLIGVGSTLVISGNKKVHSTSNKTQAHYVAEAGIEEVISNPFLINKVLKSFNIFYNPSNPTTPAPSPPWISLIEKPFPLNFENNKTGTYSVEGKVDPDSIIFANGVPQEVKIKITSEGTIINSKNDIISIKEINCRIKVDLVTFYNIGLKNAIATSNSLNSGKVYIELDSGVTSPANVYSNANITNIAGTIPGSIYARGGEVIIDNNTIVNGDVVASGRVQLNNNAQVDGKVVSSTSYVDVNNNATVAGDTVGYGVDKKGNSVNLVNSSVHNVYTNNGESSFNSKNSNYNSIQILPAEPNYPADYPIPDENLPIITDEIRDLWIKQAQSEGNIINGDFNLTTDQAESISTNTFIDGNLILENNAILNIEKDALIFITGYIQIENNAVINGTGSLVTDDYFIIKNNSIPTSISLIALGSTTDSQLTNNSATTGAILVPNGNLVINNQANIHGGVFAKSIPSIGNNAKIVFNPKLNQNLPPTQNTTEVLTLESWTEDINSLF</sequence>
<evidence type="ECO:0000313" key="2">
    <source>
        <dbReference type="EMBL" id="QPM67047.1"/>
    </source>
</evidence>
<dbReference type="KEGG" id="alam:RT761_00235"/>
<reference evidence="2 3" key="1">
    <citation type="journal article" date="2021" name="Nat. Commun.">
        <title>Isolation of a member of the candidate phylum Atribacteria reveals a unique cell membrane structure.</title>
        <authorList>
            <person name="Taiki K."/>
            <person name="Nobu M.K."/>
            <person name="Kusada H."/>
            <person name="Meng X.-Y."/>
            <person name="Hosoki N."/>
            <person name="Uematsu K."/>
            <person name="Yoshioka H."/>
            <person name="Kamagata Y."/>
            <person name="Tamaki H."/>
        </authorList>
    </citation>
    <scope>NUCLEOTIDE SEQUENCE [LARGE SCALE GENOMIC DNA]</scope>
    <source>
        <strain evidence="2 3">RT761</strain>
    </source>
</reference>
<keyword evidence="1" id="KW-0812">Transmembrane</keyword>
<name>A0A7T1AJH4_ATRLM</name>
<dbReference type="Proteomes" id="UP000594463">
    <property type="component" value="Chromosome"/>
</dbReference>
<dbReference type="AlphaFoldDB" id="A0A7T1AJH4"/>
<proteinExistence type="predicted"/>
<keyword evidence="1" id="KW-0472">Membrane</keyword>